<dbReference type="FunFam" id="3.40.430.10:FF:000001">
    <property type="entry name" value="Dihydrofolate reductase"/>
    <property type="match status" value="1"/>
</dbReference>
<feature type="domain" description="DHFR" evidence="9">
    <location>
        <begin position="5"/>
        <end position="169"/>
    </location>
</feature>
<evidence type="ECO:0000256" key="5">
    <source>
        <dbReference type="ARBA" id="ARBA00022857"/>
    </source>
</evidence>
<dbReference type="GO" id="GO:0016301">
    <property type="term" value="F:kinase activity"/>
    <property type="evidence" value="ECO:0007669"/>
    <property type="project" value="UniProtKB-KW"/>
</dbReference>
<keyword evidence="10" id="KW-0808">Transferase</keyword>
<dbReference type="Proteomes" id="UP000248925">
    <property type="component" value="Unassembled WGS sequence"/>
</dbReference>
<evidence type="ECO:0000256" key="2">
    <source>
        <dbReference type="ARBA" id="ARBA00009539"/>
    </source>
</evidence>
<dbReference type="GO" id="GO:0070401">
    <property type="term" value="F:NADP+ binding"/>
    <property type="evidence" value="ECO:0007669"/>
    <property type="project" value="UniProtKB-ARBA"/>
</dbReference>
<evidence type="ECO:0000313" key="11">
    <source>
        <dbReference type="Proteomes" id="UP000248925"/>
    </source>
</evidence>
<accession>A0A2W4CKU9</accession>
<dbReference type="InterPro" id="IPR001796">
    <property type="entry name" value="DHFR_dom"/>
</dbReference>
<comment type="pathway">
    <text evidence="1 8">Cofactor biosynthesis; tetrahydrofolate biosynthesis; 5,6,7,8-tetrahydrofolate from 7,8-dihydrofolate: step 1/1.</text>
</comment>
<evidence type="ECO:0000256" key="7">
    <source>
        <dbReference type="ARBA" id="ARBA00025067"/>
    </source>
</evidence>
<dbReference type="PROSITE" id="PS51330">
    <property type="entry name" value="DHFR_2"/>
    <property type="match status" value="1"/>
</dbReference>
<dbReference type="InterPro" id="IPR012259">
    <property type="entry name" value="DHFR"/>
</dbReference>
<dbReference type="GO" id="GO:0046654">
    <property type="term" value="P:tetrahydrofolate biosynthetic process"/>
    <property type="evidence" value="ECO:0007669"/>
    <property type="project" value="UniProtKB-UniPathway"/>
</dbReference>
<comment type="caution">
    <text evidence="10">The sequence shown here is derived from an EMBL/GenBank/DDBJ whole genome shotgun (WGS) entry which is preliminary data.</text>
</comment>
<dbReference type="EC" id="1.5.1.3" evidence="3 8"/>
<keyword evidence="5 8" id="KW-0521">NADP</keyword>
<evidence type="ECO:0000256" key="1">
    <source>
        <dbReference type="ARBA" id="ARBA00004903"/>
    </source>
</evidence>
<evidence type="ECO:0000259" key="9">
    <source>
        <dbReference type="PROSITE" id="PS51330"/>
    </source>
</evidence>
<dbReference type="RefSeq" id="WP_111160446.1">
    <property type="nucleotide sequence ID" value="NZ_PCDP01000035.1"/>
</dbReference>
<keyword evidence="11" id="KW-1185">Reference proteome</keyword>
<dbReference type="PANTHER" id="PTHR48069">
    <property type="entry name" value="DIHYDROFOLATE REDUCTASE"/>
    <property type="match status" value="1"/>
</dbReference>
<dbReference type="GO" id="GO:0006730">
    <property type="term" value="P:one-carbon metabolic process"/>
    <property type="evidence" value="ECO:0007669"/>
    <property type="project" value="UniProtKB-KW"/>
</dbReference>
<dbReference type="CDD" id="cd00209">
    <property type="entry name" value="DHFR"/>
    <property type="match status" value="1"/>
</dbReference>
<comment type="function">
    <text evidence="7 8">Key enzyme in folate metabolism. Catalyzes an essential reaction for de novo glycine and purine synthesis, and for DNA precursor synthesis.</text>
</comment>
<dbReference type="AlphaFoldDB" id="A0A2W4CKU9"/>
<dbReference type="PRINTS" id="PR00070">
    <property type="entry name" value="DHFR"/>
</dbReference>
<dbReference type="SUPFAM" id="SSF53597">
    <property type="entry name" value="Dihydrofolate reductase-like"/>
    <property type="match status" value="1"/>
</dbReference>
<dbReference type="GO" id="GO:0005829">
    <property type="term" value="C:cytosol"/>
    <property type="evidence" value="ECO:0007669"/>
    <property type="project" value="TreeGrafter"/>
</dbReference>
<dbReference type="Gene3D" id="3.40.430.10">
    <property type="entry name" value="Dihydrofolate Reductase, subunit A"/>
    <property type="match status" value="1"/>
</dbReference>
<dbReference type="OrthoDB" id="9804315at2"/>
<dbReference type="PIRSF" id="PIRSF000194">
    <property type="entry name" value="DHFR"/>
    <property type="match status" value="1"/>
</dbReference>
<dbReference type="GO" id="GO:0004146">
    <property type="term" value="F:dihydrofolate reductase activity"/>
    <property type="evidence" value="ECO:0007669"/>
    <property type="project" value="UniProtKB-EC"/>
</dbReference>
<keyword evidence="6 8" id="KW-0560">Oxidoreductase</keyword>
<keyword evidence="10" id="KW-0418">Kinase</keyword>
<dbReference type="InterPro" id="IPR024072">
    <property type="entry name" value="DHFR-like_dom_sf"/>
</dbReference>
<proteinExistence type="inferred from homology"/>
<evidence type="ECO:0000256" key="3">
    <source>
        <dbReference type="ARBA" id="ARBA00012856"/>
    </source>
</evidence>
<evidence type="ECO:0000256" key="4">
    <source>
        <dbReference type="ARBA" id="ARBA00022563"/>
    </source>
</evidence>
<evidence type="ECO:0000256" key="8">
    <source>
        <dbReference type="PIRNR" id="PIRNR000194"/>
    </source>
</evidence>
<dbReference type="Pfam" id="PF00186">
    <property type="entry name" value="DHFR_1"/>
    <property type="match status" value="1"/>
</dbReference>
<evidence type="ECO:0000256" key="6">
    <source>
        <dbReference type="ARBA" id="ARBA00023002"/>
    </source>
</evidence>
<keyword evidence="4 8" id="KW-0554">One-carbon metabolism</keyword>
<dbReference type="PANTHER" id="PTHR48069:SF3">
    <property type="entry name" value="DIHYDROFOLATE REDUCTASE"/>
    <property type="match status" value="1"/>
</dbReference>
<sequence length="180" mass="19770">MSNVMKTIVVAVSRNGIIGRDGDMPWRLSTDLKRFKARTMGKPVIMGRKTFQTIGKPLPGRPNVVITRDQGFSVEGVRTAHSLEEAIEIAAGLVEPDGAAEICIIGGGEIYRQALPIADRLDVTHVETDVDGDTSFPQIDPALWQIESELDIAEGEKDSYPTRFVTYARRQGQAKATIFQ</sequence>
<dbReference type="EMBL" id="PCDP01000035">
    <property type="protein sequence ID" value="PZM13597.1"/>
    <property type="molecule type" value="Genomic_DNA"/>
</dbReference>
<comment type="catalytic activity">
    <reaction evidence="8">
        <text>(6S)-5,6,7,8-tetrahydrofolate + NADP(+) = 7,8-dihydrofolate + NADPH + H(+)</text>
        <dbReference type="Rhea" id="RHEA:15009"/>
        <dbReference type="ChEBI" id="CHEBI:15378"/>
        <dbReference type="ChEBI" id="CHEBI:57451"/>
        <dbReference type="ChEBI" id="CHEBI:57453"/>
        <dbReference type="ChEBI" id="CHEBI:57783"/>
        <dbReference type="ChEBI" id="CHEBI:58349"/>
        <dbReference type="EC" id="1.5.1.3"/>
    </reaction>
</comment>
<gene>
    <name evidence="10" type="ORF">CPY51_11895</name>
</gene>
<dbReference type="UniPathway" id="UPA00077">
    <property type="reaction ID" value="UER00158"/>
</dbReference>
<dbReference type="GO" id="GO:0046452">
    <property type="term" value="P:dihydrofolate metabolic process"/>
    <property type="evidence" value="ECO:0007669"/>
    <property type="project" value="TreeGrafter"/>
</dbReference>
<name>A0A2W4CKU9_9HYPH</name>
<comment type="similarity">
    <text evidence="2 8">Belongs to the dihydrofolate reductase family.</text>
</comment>
<dbReference type="GO" id="GO:0046655">
    <property type="term" value="P:folic acid metabolic process"/>
    <property type="evidence" value="ECO:0007669"/>
    <property type="project" value="TreeGrafter"/>
</dbReference>
<reference evidence="10 11" key="1">
    <citation type="journal article" date="2018" name="Sci. Rep.">
        <title>Rhizobium tumorigenes sp. nov., a novel plant tumorigenic bacterium isolated from cane gall tumors on thornless blackberry.</title>
        <authorList>
            <person name="Kuzmanovi N."/>
            <person name="Smalla K."/>
            <person name="Gronow S."/>
            <person name="PuBawska J."/>
        </authorList>
    </citation>
    <scope>NUCLEOTIDE SEQUENCE [LARGE SCALE GENOMIC DNA]</scope>
    <source>
        <strain evidence="10 11">CCBAU 85046</strain>
    </source>
</reference>
<evidence type="ECO:0000313" key="10">
    <source>
        <dbReference type="EMBL" id="PZM13597.1"/>
    </source>
</evidence>
<protein>
    <recommendedName>
        <fullName evidence="3 8">Dihydrofolate reductase</fullName>
        <ecNumber evidence="3 8">1.5.1.3</ecNumber>
    </recommendedName>
</protein>
<organism evidence="10 11">
    <name type="scientific">Rhizobium tubonense</name>
    <dbReference type="NCBI Taxonomy" id="484088"/>
    <lineage>
        <taxon>Bacteria</taxon>
        <taxon>Pseudomonadati</taxon>
        <taxon>Pseudomonadota</taxon>
        <taxon>Alphaproteobacteria</taxon>
        <taxon>Hyphomicrobiales</taxon>
        <taxon>Rhizobiaceae</taxon>
        <taxon>Rhizobium/Agrobacterium group</taxon>
        <taxon>Rhizobium</taxon>
    </lineage>
</organism>